<dbReference type="EMBL" id="BAAAUG010000233">
    <property type="protein sequence ID" value="GAA3153011.1"/>
    <property type="molecule type" value="Genomic_DNA"/>
</dbReference>
<keyword evidence="2" id="KW-1185">Reference proteome</keyword>
<dbReference type="Proteomes" id="UP001501637">
    <property type="component" value="Unassembled WGS sequence"/>
</dbReference>
<proteinExistence type="predicted"/>
<evidence type="ECO:0000313" key="1">
    <source>
        <dbReference type="EMBL" id="GAA3153011.1"/>
    </source>
</evidence>
<reference evidence="2" key="1">
    <citation type="journal article" date="2019" name="Int. J. Syst. Evol. Microbiol.">
        <title>The Global Catalogue of Microorganisms (GCM) 10K type strain sequencing project: providing services to taxonomists for standard genome sequencing and annotation.</title>
        <authorList>
            <consortium name="The Broad Institute Genomics Platform"/>
            <consortium name="The Broad Institute Genome Sequencing Center for Infectious Disease"/>
            <person name="Wu L."/>
            <person name="Ma J."/>
        </authorList>
    </citation>
    <scope>NUCLEOTIDE SEQUENCE [LARGE SCALE GENOMIC DNA]</scope>
    <source>
        <strain evidence="2">JCM 9092</strain>
    </source>
</reference>
<name>A0ABP6NMM0_9ACTN</name>
<evidence type="ECO:0000313" key="2">
    <source>
        <dbReference type="Proteomes" id="UP001501637"/>
    </source>
</evidence>
<gene>
    <name evidence="1" type="ORF">GCM10010449_83700</name>
</gene>
<dbReference type="RefSeq" id="WP_344530806.1">
    <property type="nucleotide sequence ID" value="NZ_BAAAUG010000233.1"/>
</dbReference>
<accession>A0ABP6NMM0</accession>
<comment type="caution">
    <text evidence="1">The sequence shown here is derived from an EMBL/GenBank/DDBJ whole genome shotgun (WGS) entry which is preliminary data.</text>
</comment>
<organism evidence="1 2">
    <name type="scientific">Streptomyces rectiviolaceus</name>
    <dbReference type="NCBI Taxonomy" id="332591"/>
    <lineage>
        <taxon>Bacteria</taxon>
        <taxon>Bacillati</taxon>
        <taxon>Actinomycetota</taxon>
        <taxon>Actinomycetes</taxon>
        <taxon>Kitasatosporales</taxon>
        <taxon>Streptomycetaceae</taxon>
        <taxon>Streptomyces</taxon>
    </lineage>
</organism>
<protein>
    <submittedName>
        <fullName evidence="1">Uncharacterized protein</fullName>
    </submittedName>
</protein>
<sequence>MGVFPGTQVHTADNCVPALGDELAGLLEDLRGFHAGLDQICDGIQHLALDRLTIRQTQSVVTMLAGSTDPAGQQIDALALIAALVQRLLNADENPALRDLPAEVQDQARTAADELADHDAHYTPRSAIAKTVYELQPTL</sequence>